<feature type="transmembrane region" description="Helical" evidence="1">
    <location>
        <begin position="7"/>
        <end position="28"/>
    </location>
</feature>
<dbReference type="Proteomes" id="UP001295469">
    <property type="component" value="Chromosome C06"/>
</dbReference>
<dbReference type="EMBL" id="HG994370">
    <property type="protein sequence ID" value="CAF2059308.1"/>
    <property type="molecule type" value="Genomic_DNA"/>
</dbReference>
<dbReference type="AlphaFoldDB" id="A0A816QFP4"/>
<keyword evidence="1" id="KW-1133">Transmembrane helix</keyword>
<dbReference type="Gramene" id="CDX98256">
    <property type="protein sequence ID" value="CDX98256"/>
    <property type="gene ID" value="GSBRNA2T00105775001"/>
</dbReference>
<evidence type="ECO:0000256" key="1">
    <source>
        <dbReference type="SAM" id="Phobius"/>
    </source>
</evidence>
<accession>A0A816QFP4</accession>
<name>A0A816QFP4_BRANA</name>
<gene>
    <name evidence="2" type="ORF">DARMORV10_C06P24940.1</name>
</gene>
<protein>
    <submittedName>
        <fullName evidence="2">(rape) hypothetical protein</fullName>
    </submittedName>
</protein>
<evidence type="ECO:0000313" key="2">
    <source>
        <dbReference type="EMBL" id="CAF2059308.1"/>
    </source>
</evidence>
<proteinExistence type="predicted"/>
<keyword evidence="1" id="KW-0812">Transmembrane</keyword>
<keyword evidence="1" id="KW-0472">Membrane</keyword>
<reference evidence="2" key="1">
    <citation type="submission" date="2021-01" db="EMBL/GenBank/DDBJ databases">
        <authorList>
            <consortium name="Genoscope - CEA"/>
            <person name="William W."/>
        </authorList>
    </citation>
    <scope>NUCLEOTIDE SEQUENCE</scope>
</reference>
<organism evidence="2">
    <name type="scientific">Brassica napus</name>
    <name type="common">Rape</name>
    <dbReference type="NCBI Taxonomy" id="3708"/>
    <lineage>
        <taxon>Eukaryota</taxon>
        <taxon>Viridiplantae</taxon>
        <taxon>Streptophyta</taxon>
        <taxon>Embryophyta</taxon>
        <taxon>Tracheophyta</taxon>
        <taxon>Spermatophyta</taxon>
        <taxon>Magnoliopsida</taxon>
        <taxon>eudicotyledons</taxon>
        <taxon>Gunneridae</taxon>
        <taxon>Pentapetalae</taxon>
        <taxon>rosids</taxon>
        <taxon>malvids</taxon>
        <taxon>Brassicales</taxon>
        <taxon>Brassicaceae</taxon>
        <taxon>Brassiceae</taxon>
        <taxon>Brassica</taxon>
    </lineage>
</organism>
<sequence length="61" mass="6541">MPLRHDLRWFVGSFGGGIGFLLGGFVVFCGVVEAQPISGEAVKQSSPLARIPVVYGWLMCS</sequence>